<dbReference type="EMBL" id="MVHF01000031">
    <property type="protein sequence ID" value="ORA31461.1"/>
    <property type="molecule type" value="Genomic_DNA"/>
</dbReference>
<evidence type="ECO:0000313" key="3">
    <source>
        <dbReference type="Proteomes" id="UP000192448"/>
    </source>
</evidence>
<organism evidence="2 3">
    <name type="scientific">Mycobacterium aquaticum</name>
    <dbReference type="NCBI Taxonomy" id="1927124"/>
    <lineage>
        <taxon>Bacteria</taxon>
        <taxon>Bacillati</taxon>
        <taxon>Actinomycetota</taxon>
        <taxon>Actinomycetes</taxon>
        <taxon>Mycobacteriales</taxon>
        <taxon>Mycobacteriaceae</taxon>
        <taxon>Mycobacterium</taxon>
    </lineage>
</organism>
<name>A0A1X0AN57_9MYCO</name>
<feature type="region of interest" description="Disordered" evidence="1">
    <location>
        <begin position="665"/>
        <end position="694"/>
    </location>
</feature>
<feature type="compositionally biased region" description="Low complexity" evidence="1">
    <location>
        <begin position="674"/>
        <end position="694"/>
    </location>
</feature>
<feature type="region of interest" description="Disordered" evidence="1">
    <location>
        <begin position="547"/>
        <end position="631"/>
    </location>
</feature>
<comment type="caution">
    <text evidence="2">The sequence shown here is derived from an EMBL/GenBank/DDBJ whole genome shotgun (WGS) entry which is preliminary data.</text>
</comment>
<protein>
    <recommendedName>
        <fullName evidence="4">PE-PPE domain-containing protein</fullName>
    </recommendedName>
</protein>
<reference evidence="2 3" key="1">
    <citation type="submission" date="2017-02" db="EMBL/GenBank/DDBJ databases">
        <title>The new phylogeny of genus Mycobacterium.</title>
        <authorList>
            <person name="Tortoli E."/>
            <person name="Trovato A."/>
            <person name="Cirillo D.M."/>
        </authorList>
    </citation>
    <scope>NUCLEOTIDE SEQUENCE [LARGE SCALE GENOMIC DNA]</scope>
    <source>
        <strain evidence="2 3">RW6</strain>
    </source>
</reference>
<dbReference type="RefSeq" id="WP_083166811.1">
    <property type="nucleotide sequence ID" value="NZ_MVHF01000031.1"/>
</dbReference>
<dbReference type="AlphaFoldDB" id="A0A1X0AN57"/>
<sequence length="694" mass="69438">MAVKHRKSKQRTKKIATIGAATATVTALTVGVAQPAEANAAVVSRDVALSAATGPNYTQIITDSSDSLNNLLFAAGNFGGAAAGAWDPIASAFPGGLLPTFNAGTTQYDLLTTQGLTAALEALLKSFEAPDLSNIPGLPSGVATDITTALQVALAPLAAVAGVGSGAVELVDGVLGLLNDVPGLQGVPSLGTLIPGLQVTDTSYQSSYSWALLGLSGQTNVNNLFAQIPSLTASSLVSGILSGLHVGNLPISAIPGLTATVNGLLSPLDIINTPSITVWDPSGSGLYNFPLGGKAGWLATMPTLDLGPVDVAGIPLSTTDTVVAIPIFAGGVALPLNLATFATVATPGLVLPTATGVSTLLGTNLQSFAIPLLGVSYTSLNTLQAGYLGTNGFNFNSGQTVGLLTTPFGVLPIVYSLGSVNAGTTGFGITLPSLFTVGALPPFQVGTAPTQQSPDGLLPASLLNAGLDVPTQTTNVASLLGLPDVGKTLSDSVLTPVFNATAAPLGAQLTNYLNNNVGSWADGLANLVKQLTAAIANASYNLPGATQPAATNSASTLAATSTPQTGLPTLPSAKTLSLPSVPSSTTNTGTTTANSTADEPKSSVTDTTTKATDNTKKLSTSASTARDRVNTSVKQINDTAKKATKQISDTAKQASDNLNNIAKKGQDAVKKTVAGATQGTKDTTDKATAGASSK</sequence>
<proteinExistence type="predicted"/>
<feature type="compositionally biased region" description="Low complexity" evidence="1">
    <location>
        <begin position="575"/>
        <end position="597"/>
    </location>
</feature>
<evidence type="ECO:0000313" key="2">
    <source>
        <dbReference type="EMBL" id="ORA31461.1"/>
    </source>
</evidence>
<feature type="compositionally biased region" description="Low complexity" evidence="1">
    <location>
        <begin position="549"/>
        <end position="565"/>
    </location>
</feature>
<dbReference type="STRING" id="1927124.BST13_25395"/>
<dbReference type="Proteomes" id="UP000192448">
    <property type="component" value="Unassembled WGS sequence"/>
</dbReference>
<dbReference type="OrthoDB" id="4367628at2"/>
<keyword evidence="3" id="KW-1185">Reference proteome</keyword>
<evidence type="ECO:0000256" key="1">
    <source>
        <dbReference type="SAM" id="MobiDB-lite"/>
    </source>
</evidence>
<accession>A0A1X0AN57</accession>
<gene>
    <name evidence="2" type="ORF">BST13_25395</name>
</gene>
<evidence type="ECO:0008006" key="4">
    <source>
        <dbReference type="Google" id="ProtNLM"/>
    </source>
</evidence>
<feature type="compositionally biased region" description="Polar residues" evidence="1">
    <location>
        <begin position="618"/>
        <end position="631"/>
    </location>
</feature>